<reference evidence="3" key="1">
    <citation type="submission" date="2016-08" db="EMBL/GenBank/DDBJ databases">
        <authorList>
            <person name="Wibberg D."/>
        </authorList>
    </citation>
    <scope>NUCLEOTIDE SEQUENCE [LARGE SCALE GENOMIC DNA]</scope>
</reference>
<name>A0A1R3T9V6_9BACT</name>
<dbReference type="SUPFAM" id="SSF48452">
    <property type="entry name" value="TPR-like"/>
    <property type="match status" value="2"/>
</dbReference>
<feature type="repeat" description="TPR" evidence="1">
    <location>
        <begin position="166"/>
        <end position="199"/>
    </location>
</feature>
<dbReference type="EMBL" id="LT605205">
    <property type="protein sequence ID" value="SCD20755.1"/>
    <property type="molecule type" value="Genomic_DNA"/>
</dbReference>
<dbReference type="SMART" id="SM00028">
    <property type="entry name" value="TPR"/>
    <property type="match status" value="8"/>
</dbReference>
<sequence>MEDNELDINSLIEKYEHMRALGRKIYFDADEFAMLAEYYNAEGDNEEAEELINEGLKMHPGSPELMLLKAKVLVYSEMYQDALDYMEWISDDGGVDLALLKIESLLHLGRDAKADQLINNELKQELPIDDLYFFITELGYMFNDVDMFDRAISFLEESMKINDSNSDAVVDLAYAYEMKGNLEKAIEYNNRLLDIDPYSYDGWVNIGKLYSMNDQHDKAVDAFDFALTINEDDVNVWKMKALSLYLNDNLEAAITLFEECLQKSSDDESVYDSLLEAYSAMEQYDKMMDLIDKREAVLGSEGIMAKRAFVYINKEDYERAKELFTQIPEAERETLDYFMLEGELAFHDGDFVGAETAYMKAALASEGNEDVLDRLANISVAQEKFEQAAGYLEELLEIAPDFPTAKSRLAFIRFEIGSKEPFDEIMEQFSDQELRDLLNLITGSENNDFSDYNREKILTRLNEARENRVLFKNIKY</sequence>
<keyword evidence="3" id="KW-1185">Reference proteome</keyword>
<dbReference type="InterPro" id="IPR011990">
    <property type="entry name" value="TPR-like_helical_dom_sf"/>
</dbReference>
<keyword evidence="1" id="KW-0802">TPR repeat</keyword>
<dbReference type="AlphaFoldDB" id="A0A1R3T9V6"/>
<protein>
    <recommendedName>
        <fullName evidence="4">Tetratricopeptide repeat protein</fullName>
    </recommendedName>
</protein>
<gene>
    <name evidence="2" type="ORF">PSM36_1946</name>
</gene>
<dbReference type="PANTHER" id="PTHR12558:SF13">
    <property type="entry name" value="CELL DIVISION CYCLE PROTEIN 27 HOMOLOG"/>
    <property type="match status" value="1"/>
</dbReference>
<dbReference type="PROSITE" id="PS50005">
    <property type="entry name" value="TPR"/>
    <property type="match status" value="3"/>
</dbReference>
<dbReference type="Gene3D" id="1.25.40.10">
    <property type="entry name" value="Tetratricopeptide repeat domain"/>
    <property type="match status" value="3"/>
</dbReference>
<evidence type="ECO:0000256" key="1">
    <source>
        <dbReference type="PROSITE-ProRule" id="PRU00339"/>
    </source>
</evidence>
<evidence type="ECO:0000313" key="2">
    <source>
        <dbReference type="EMBL" id="SCD20755.1"/>
    </source>
</evidence>
<organism evidence="2 3">
    <name type="scientific">Proteiniphilum saccharofermentans</name>
    <dbReference type="NCBI Taxonomy" id="1642647"/>
    <lineage>
        <taxon>Bacteria</taxon>
        <taxon>Pseudomonadati</taxon>
        <taxon>Bacteroidota</taxon>
        <taxon>Bacteroidia</taxon>
        <taxon>Bacteroidales</taxon>
        <taxon>Dysgonomonadaceae</taxon>
        <taxon>Proteiniphilum</taxon>
    </lineage>
</organism>
<dbReference type="Pfam" id="PF13428">
    <property type="entry name" value="TPR_14"/>
    <property type="match status" value="1"/>
</dbReference>
<feature type="repeat" description="TPR" evidence="1">
    <location>
        <begin position="29"/>
        <end position="62"/>
    </location>
</feature>
<accession>A0A1R3T9V6</accession>
<dbReference type="Pfam" id="PF13432">
    <property type="entry name" value="TPR_16"/>
    <property type="match status" value="1"/>
</dbReference>
<proteinExistence type="predicted"/>
<dbReference type="PANTHER" id="PTHR12558">
    <property type="entry name" value="CELL DIVISION CYCLE 16,23,27"/>
    <property type="match status" value="1"/>
</dbReference>
<evidence type="ECO:0000313" key="3">
    <source>
        <dbReference type="Proteomes" id="UP000187464"/>
    </source>
</evidence>
<dbReference type="Pfam" id="PF13176">
    <property type="entry name" value="TPR_7"/>
    <property type="match status" value="1"/>
</dbReference>
<dbReference type="Pfam" id="PF14559">
    <property type="entry name" value="TPR_19"/>
    <property type="match status" value="1"/>
</dbReference>
<dbReference type="Proteomes" id="UP000187464">
    <property type="component" value="Chromosome I"/>
</dbReference>
<dbReference type="RefSeq" id="WP_076930711.1">
    <property type="nucleotide sequence ID" value="NZ_LT605205.1"/>
</dbReference>
<dbReference type="InterPro" id="IPR019734">
    <property type="entry name" value="TPR_rpt"/>
</dbReference>
<dbReference type="STRING" id="1642647.PSM36_1946"/>
<feature type="repeat" description="TPR" evidence="1">
    <location>
        <begin position="200"/>
        <end position="233"/>
    </location>
</feature>
<evidence type="ECO:0008006" key="4">
    <source>
        <dbReference type="Google" id="ProtNLM"/>
    </source>
</evidence>
<dbReference type="KEGG" id="psac:PSM36_1946"/>
<dbReference type="Pfam" id="PF13181">
    <property type="entry name" value="TPR_8"/>
    <property type="match status" value="1"/>
</dbReference>